<name>A0A165CNQ7_EXIGL</name>
<dbReference type="Proteomes" id="UP000077266">
    <property type="component" value="Unassembled WGS sequence"/>
</dbReference>
<reference evidence="2 3" key="1">
    <citation type="journal article" date="2016" name="Mol. Biol. Evol.">
        <title>Comparative Genomics of Early-Diverging Mushroom-Forming Fungi Provides Insights into the Origins of Lignocellulose Decay Capabilities.</title>
        <authorList>
            <person name="Nagy L.G."/>
            <person name="Riley R."/>
            <person name="Tritt A."/>
            <person name="Adam C."/>
            <person name="Daum C."/>
            <person name="Floudas D."/>
            <person name="Sun H."/>
            <person name="Yadav J.S."/>
            <person name="Pangilinan J."/>
            <person name="Larsson K.H."/>
            <person name="Matsuura K."/>
            <person name="Barry K."/>
            <person name="Labutti K."/>
            <person name="Kuo R."/>
            <person name="Ohm R.A."/>
            <person name="Bhattacharya S.S."/>
            <person name="Shirouzu T."/>
            <person name="Yoshinaga Y."/>
            <person name="Martin F.M."/>
            <person name="Grigoriev I.V."/>
            <person name="Hibbett D.S."/>
        </authorList>
    </citation>
    <scope>NUCLEOTIDE SEQUENCE [LARGE SCALE GENOMIC DNA]</scope>
    <source>
        <strain evidence="2 3">HHB12029</strain>
    </source>
</reference>
<dbReference type="EMBL" id="KV426303">
    <property type="protein sequence ID" value="KZV82813.1"/>
    <property type="molecule type" value="Genomic_DNA"/>
</dbReference>
<evidence type="ECO:0000313" key="2">
    <source>
        <dbReference type="EMBL" id="KZV82813.1"/>
    </source>
</evidence>
<keyword evidence="3" id="KW-1185">Reference proteome</keyword>
<feature type="region of interest" description="Disordered" evidence="1">
    <location>
        <begin position="1"/>
        <end position="55"/>
    </location>
</feature>
<feature type="region of interest" description="Disordered" evidence="1">
    <location>
        <begin position="86"/>
        <end position="107"/>
    </location>
</feature>
<evidence type="ECO:0000313" key="3">
    <source>
        <dbReference type="Proteomes" id="UP000077266"/>
    </source>
</evidence>
<feature type="compositionally biased region" description="Polar residues" evidence="1">
    <location>
        <begin position="35"/>
        <end position="55"/>
    </location>
</feature>
<evidence type="ECO:0000256" key="1">
    <source>
        <dbReference type="SAM" id="MobiDB-lite"/>
    </source>
</evidence>
<dbReference type="AlphaFoldDB" id="A0A165CNQ7"/>
<proteinExistence type="predicted"/>
<organism evidence="2 3">
    <name type="scientific">Exidia glandulosa HHB12029</name>
    <dbReference type="NCBI Taxonomy" id="1314781"/>
    <lineage>
        <taxon>Eukaryota</taxon>
        <taxon>Fungi</taxon>
        <taxon>Dikarya</taxon>
        <taxon>Basidiomycota</taxon>
        <taxon>Agaricomycotina</taxon>
        <taxon>Agaricomycetes</taxon>
        <taxon>Auriculariales</taxon>
        <taxon>Exidiaceae</taxon>
        <taxon>Exidia</taxon>
    </lineage>
</organism>
<protein>
    <submittedName>
        <fullName evidence="2">Uncharacterized protein</fullName>
    </submittedName>
</protein>
<dbReference type="InParanoid" id="A0A165CNQ7"/>
<sequence>MPNRQGAVLSAPAPQANDTMREAKLAKLFPPASDKASSSDYTQTPSAISPPRANTSVDAALPELYAAMRDAGFTVHTLLDHLRQAAVQGDEPHSEMLPLYEDPRRGQ</sequence>
<gene>
    <name evidence="2" type="ORF">EXIGLDRAFT_729279</name>
</gene>
<accession>A0A165CNQ7</accession>